<protein>
    <submittedName>
        <fullName evidence="2">Uncharacterized protein</fullName>
    </submittedName>
</protein>
<sequence>MSKQKSYTIFWFWLKVTLSAFFFLSAMNLLLLVLFSFLRVPSFVIGNDTFWLLRWQYEPGASFVIAFNPLVLISIAAVIGFIGIWWKQKPKQHRRKTR</sequence>
<dbReference type="Proteomes" id="UP000604661">
    <property type="component" value="Unassembled WGS sequence"/>
</dbReference>
<gene>
    <name evidence="2" type="ORF">H6G95_26210</name>
</gene>
<reference evidence="2 3" key="1">
    <citation type="journal article" date="2020" name="ISME J.">
        <title>Comparative genomics reveals insights into cyanobacterial evolution and habitat adaptation.</title>
        <authorList>
            <person name="Chen M.Y."/>
            <person name="Teng W.K."/>
            <person name="Zhao L."/>
            <person name="Hu C.X."/>
            <person name="Zhou Y.K."/>
            <person name="Han B.P."/>
            <person name="Song L.R."/>
            <person name="Shu W.S."/>
        </authorList>
    </citation>
    <scope>NUCLEOTIDE SEQUENCE [LARGE SCALE GENOMIC DNA]</scope>
    <source>
        <strain evidence="2 3">FACHB-391</strain>
    </source>
</reference>
<accession>A0ABR8F2G1</accession>
<evidence type="ECO:0000256" key="1">
    <source>
        <dbReference type="SAM" id="Phobius"/>
    </source>
</evidence>
<organism evidence="2 3">
    <name type="scientific">Nostoc linckia FACHB-391</name>
    <dbReference type="NCBI Taxonomy" id="2692906"/>
    <lineage>
        <taxon>Bacteria</taxon>
        <taxon>Bacillati</taxon>
        <taxon>Cyanobacteriota</taxon>
        <taxon>Cyanophyceae</taxon>
        <taxon>Nostocales</taxon>
        <taxon>Nostocaceae</taxon>
        <taxon>Nostoc</taxon>
    </lineage>
</organism>
<dbReference type="EMBL" id="JACJTE010000040">
    <property type="protein sequence ID" value="MBD2564034.1"/>
    <property type="molecule type" value="Genomic_DNA"/>
</dbReference>
<keyword evidence="3" id="KW-1185">Reference proteome</keyword>
<keyword evidence="1" id="KW-0472">Membrane</keyword>
<name>A0ABR8F2G1_NOSLI</name>
<proteinExistence type="predicted"/>
<comment type="caution">
    <text evidence="2">The sequence shown here is derived from an EMBL/GenBank/DDBJ whole genome shotgun (WGS) entry which is preliminary data.</text>
</comment>
<keyword evidence="1" id="KW-0812">Transmembrane</keyword>
<keyword evidence="1" id="KW-1133">Transmembrane helix</keyword>
<feature type="transmembrane region" description="Helical" evidence="1">
    <location>
        <begin position="12"/>
        <end position="40"/>
    </location>
</feature>
<feature type="transmembrane region" description="Helical" evidence="1">
    <location>
        <begin position="60"/>
        <end position="86"/>
    </location>
</feature>
<evidence type="ECO:0000313" key="2">
    <source>
        <dbReference type="EMBL" id="MBD2564034.1"/>
    </source>
</evidence>
<evidence type="ECO:0000313" key="3">
    <source>
        <dbReference type="Proteomes" id="UP000604661"/>
    </source>
</evidence>
<dbReference type="RefSeq" id="WP_190894932.1">
    <property type="nucleotide sequence ID" value="NZ_JACJTE010000040.1"/>
</dbReference>